<organism evidence="2 3">
    <name type="scientific">Paramuricea clavata</name>
    <name type="common">Red gorgonian</name>
    <name type="synonym">Violescent sea-whip</name>
    <dbReference type="NCBI Taxonomy" id="317549"/>
    <lineage>
        <taxon>Eukaryota</taxon>
        <taxon>Metazoa</taxon>
        <taxon>Cnidaria</taxon>
        <taxon>Anthozoa</taxon>
        <taxon>Octocorallia</taxon>
        <taxon>Malacalcyonacea</taxon>
        <taxon>Plexauridae</taxon>
        <taxon>Paramuricea</taxon>
    </lineage>
</organism>
<dbReference type="Proteomes" id="UP001152795">
    <property type="component" value="Unassembled WGS sequence"/>
</dbReference>
<accession>A0A6S7I3F9</accession>
<proteinExistence type="predicted"/>
<sequence length="100" mass="11314">MFGNIAQFHKVTNFSHLSFPFVEERILANVMNPFTAAVAGGALTQPRRSTAQKTQKSLCGSPTRPNEVQKHRQPETNMEPIHDETEEKKIDRHGKECLIL</sequence>
<feature type="region of interest" description="Disordered" evidence="1">
    <location>
        <begin position="42"/>
        <end position="93"/>
    </location>
</feature>
<name>A0A6S7I3F9_PARCT</name>
<dbReference type="AlphaFoldDB" id="A0A6S7I3F9"/>
<dbReference type="EMBL" id="CACRXK020007179">
    <property type="protein sequence ID" value="CAB4011527.1"/>
    <property type="molecule type" value="Genomic_DNA"/>
</dbReference>
<gene>
    <name evidence="2" type="ORF">PACLA_8A003828</name>
</gene>
<keyword evidence="3" id="KW-1185">Reference proteome</keyword>
<feature type="compositionally biased region" description="Polar residues" evidence="1">
    <location>
        <begin position="46"/>
        <end position="66"/>
    </location>
</feature>
<evidence type="ECO:0000256" key="1">
    <source>
        <dbReference type="SAM" id="MobiDB-lite"/>
    </source>
</evidence>
<feature type="compositionally biased region" description="Basic and acidic residues" evidence="1">
    <location>
        <begin position="67"/>
        <end position="93"/>
    </location>
</feature>
<comment type="caution">
    <text evidence="2">The sequence shown here is derived from an EMBL/GenBank/DDBJ whole genome shotgun (WGS) entry which is preliminary data.</text>
</comment>
<evidence type="ECO:0000313" key="3">
    <source>
        <dbReference type="Proteomes" id="UP001152795"/>
    </source>
</evidence>
<evidence type="ECO:0000313" key="2">
    <source>
        <dbReference type="EMBL" id="CAB4011527.1"/>
    </source>
</evidence>
<protein>
    <submittedName>
        <fullName evidence="2">Uncharacterized protein</fullName>
    </submittedName>
</protein>
<reference evidence="2" key="1">
    <citation type="submission" date="2020-04" db="EMBL/GenBank/DDBJ databases">
        <authorList>
            <person name="Alioto T."/>
            <person name="Alioto T."/>
            <person name="Gomez Garrido J."/>
        </authorList>
    </citation>
    <scope>NUCLEOTIDE SEQUENCE</scope>
    <source>
        <strain evidence="2">A484AB</strain>
    </source>
</reference>